<reference evidence="1 2" key="1">
    <citation type="submission" date="2018-10" db="EMBL/GenBank/DDBJ databases">
        <title>Genomic Encyclopedia of Type Strains, Phase IV (KMG-IV): sequencing the most valuable type-strain genomes for metagenomic binning, comparative biology and taxonomic classification.</title>
        <authorList>
            <person name="Goeker M."/>
        </authorList>
    </citation>
    <scope>NUCLEOTIDE SEQUENCE [LARGE SCALE GENOMIC DNA]</scope>
    <source>
        <strain evidence="1 2">DSM 23229</strain>
    </source>
</reference>
<keyword evidence="2" id="KW-1185">Reference proteome</keyword>
<dbReference type="AlphaFoldDB" id="A0A420WUQ3"/>
<dbReference type="EMBL" id="RBIN01000007">
    <property type="protein sequence ID" value="RKQ97160.1"/>
    <property type="molecule type" value="Genomic_DNA"/>
</dbReference>
<evidence type="ECO:0000313" key="1">
    <source>
        <dbReference type="EMBL" id="RKQ97160.1"/>
    </source>
</evidence>
<proteinExistence type="predicted"/>
<accession>A0A420WUQ3</accession>
<name>A0A420WUQ3_9GAMM</name>
<dbReference type="RefSeq" id="WP_121173492.1">
    <property type="nucleotide sequence ID" value="NZ_RBIN01000007.1"/>
</dbReference>
<gene>
    <name evidence="1" type="ORF">C7446_2580</name>
</gene>
<dbReference type="OrthoDB" id="5617695at2"/>
<dbReference type="Proteomes" id="UP000281975">
    <property type="component" value="Unassembled WGS sequence"/>
</dbReference>
<comment type="caution">
    <text evidence="1">The sequence shown here is derived from an EMBL/GenBank/DDBJ whole genome shotgun (WGS) entry which is preliminary data.</text>
</comment>
<protein>
    <submittedName>
        <fullName evidence="1">Putative phage tail protein</fullName>
    </submittedName>
</protein>
<organism evidence="1 2">
    <name type="scientific">Kushneria sinocarnis</name>
    <dbReference type="NCBI Taxonomy" id="595502"/>
    <lineage>
        <taxon>Bacteria</taxon>
        <taxon>Pseudomonadati</taxon>
        <taxon>Pseudomonadota</taxon>
        <taxon>Gammaproteobacteria</taxon>
        <taxon>Oceanospirillales</taxon>
        <taxon>Halomonadaceae</taxon>
        <taxon>Kushneria</taxon>
    </lineage>
</organism>
<evidence type="ECO:0000313" key="2">
    <source>
        <dbReference type="Proteomes" id="UP000281975"/>
    </source>
</evidence>
<sequence>MKDVHLHGSLQDRFGGPFSLDVRDPAEAVRALSCQIKGFSDAIGEAEWQVVMGSLDDGETLDEQTVQVGFGRQREMHILPAIQGAGDGAGKAIAGAALIGASFALGPAGLAIGGSTLLSGATIATMGASLALTGISQALTKTPQTGDYGDKADVEERPSFLFDGPVNNSAQGLPVPIVVGEIKTGSVVISASLTAEKM</sequence>